<gene>
    <name evidence="8" type="primary">mTerf3</name>
    <name evidence="8" type="ORF">NPIL_35491</name>
</gene>
<comment type="caution">
    <text evidence="8">The sequence shown here is derived from an EMBL/GenBank/DDBJ whole genome shotgun (WGS) entry which is preliminary data.</text>
</comment>
<protein>
    <recommendedName>
        <fullName evidence="7">Transcription termination factor 3, mitochondrial</fullName>
    </recommendedName>
</protein>
<keyword evidence="5" id="KW-0496">Mitochondrion</keyword>
<dbReference type="InterPro" id="IPR038538">
    <property type="entry name" value="MTERF_sf"/>
</dbReference>
<sequence length="362" mass="42341">MFDCVPSLIVLQFFNHSVKRLSNAQKLVLWNVPRSRELADVSIEEAALKPPVYTEPFAELSSETDKTKDTSSEIGEFVDCLGPPLPISFNLAAYVNRSESLQQLVCLGVDLSEIEKKPDRAKFILNLEFEKHVRPYIQFFHDHGVSADDMGKLFTKNLYIFKEHIEDLEIRINYMKSKKFNSEAIARIITNNPFFLSRHTKEIDTRLGMYQKQFSLSGNQVRYLVTKCPKLVTYDLMKFREKLVTMKEELGFTNDEMKKLLLMKPKVWMLGRVQVKERFDIVHNLMGISHEMILNSPEIFTRRAFIIKQRHFYLVHLNRAQYDPLQPLYVSLRDLVTTTDSEFCEQCAKTSVERYNEFLKTL</sequence>
<name>A0A8X6Q6F1_NEPPI</name>
<dbReference type="OrthoDB" id="637682at2759"/>
<dbReference type="AlphaFoldDB" id="A0A8X6Q6F1"/>
<dbReference type="GO" id="GO:0005739">
    <property type="term" value="C:mitochondrion"/>
    <property type="evidence" value="ECO:0007669"/>
    <property type="project" value="UniProtKB-SubCell"/>
</dbReference>
<organism evidence="8 9">
    <name type="scientific">Nephila pilipes</name>
    <name type="common">Giant wood spider</name>
    <name type="synonym">Nephila maculata</name>
    <dbReference type="NCBI Taxonomy" id="299642"/>
    <lineage>
        <taxon>Eukaryota</taxon>
        <taxon>Metazoa</taxon>
        <taxon>Ecdysozoa</taxon>
        <taxon>Arthropoda</taxon>
        <taxon>Chelicerata</taxon>
        <taxon>Arachnida</taxon>
        <taxon>Araneae</taxon>
        <taxon>Araneomorphae</taxon>
        <taxon>Entelegynae</taxon>
        <taxon>Araneoidea</taxon>
        <taxon>Nephilidae</taxon>
        <taxon>Nephila</taxon>
    </lineage>
</organism>
<dbReference type="Pfam" id="PF02536">
    <property type="entry name" value="mTERF"/>
    <property type="match status" value="1"/>
</dbReference>
<comment type="subcellular location">
    <subcellularLocation>
        <location evidence="1">Mitochondrion</location>
    </subcellularLocation>
</comment>
<dbReference type="Proteomes" id="UP000887013">
    <property type="component" value="Unassembled WGS sequence"/>
</dbReference>
<evidence type="ECO:0000256" key="2">
    <source>
        <dbReference type="ARBA" id="ARBA00007692"/>
    </source>
</evidence>
<proteinExistence type="inferred from homology"/>
<dbReference type="GO" id="GO:0061668">
    <property type="term" value="P:mitochondrial ribosome assembly"/>
    <property type="evidence" value="ECO:0007669"/>
    <property type="project" value="TreeGrafter"/>
</dbReference>
<keyword evidence="4" id="KW-0805">Transcription regulation</keyword>
<keyword evidence="6" id="KW-0804">Transcription</keyword>
<dbReference type="InterPro" id="IPR003690">
    <property type="entry name" value="MTERF"/>
</dbReference>
<evidence type="ECO:0000313" key="9">
    <source>
        <dbReference type="Proteomes" id="UP000887013"/>
    </source>
</evidence>
<dbReference type="Gene3D" id="1.25.70.10">
    <property type="entry name" value="Transcription termination factor 3, mitochondrial"/>
    <property type="match status" value="1"/>
</dbReference>
<dbReference type="FunFam" id="1.25.70.10:FF:000002">
    <property type="entry name" value="transcription termination factor 3, mitochondrial"/>
    <property type="match status" value="1"/>
</dbReference>
<evidence type="ECO:0000256" key="6">
    <source>
        <dbReference type="ARBA" id="ARBA00023163"/>
    </source>
</evidence>
<evidence type="ECO:0000256" key="7">
    <source>
        <dbReference type="ARBA" id="ARBA00071275"/>
    </source>
</evidence>
<evidence type="ECO:0000256" key="5">
    <source>
        <dbReference type="ARBA" id="ARBA00023128"/>
    </source>
</evidence>
<dbReference type="GO" id="GO:0003676">
    <property type="term" value="F:nucleic acid binding"/>
    <property type="evidence" value="ECO:0007669"/>
    <property type="project" value="InterPro"/>
</dbReference>
<reference evidence="8" key="1">
    <citation type="submission" date="2020-08" db="EMBL/GenBank/DDBJ databases">
        <title>Multicomponent nature underlies the extraordinary mechanical properties of spider dragline silk.</title>
        <authorList>
            <person name="Kono N."/>
            <person name="Nakamura H."/>
            <person name="Mori M."/>
            <person name="Yoshida Y."/>
            <person name="Ohtoshi R."/>
            <person name="Malay A.D."/>
            <person name="Moran D.A.P."/>
            <person name="Tomita M."/>
            <person name="Numata K."/>
            <person name="Arakawa K."/>
        </authorList>
    </citation>
    <scope>NUCLEOTIDE SEQUENCE</scope>
</reference>
<dbReference type="EMBL" id="BMAW01027575">
    <property type="protein sequence ID" value="GFU02822.1"/>
    <property type="molecule type" value="Genomic_DNA"/>
</dbReference>
<comment type="similarity">
    <text evidence="2">Belongs to the mTERF family.</text>
</comment>
<dbReference type="PANTHER" id="PTHR13068:SF112">
    <property type="entry name" value="TRANSCRIPTION TERMINATION FACTOR 3, MITOCHONDRIAL"/>
    <property type="match status" value="1"/>
</dbReference>
<dbReference type="GO" id="GO:0006390">
    <property type="term" value="P:mitochondrial transcription"/>
    <property type="evidence" value="ECO:0007669"/>
    <property type="project" value="TreeGrafter"/>
</dbReference>
<accession>A0A8X6Q6F1</accession>
<dbReference type="PANTHER" id="PTHR13068">
    <property type="entry name" value="CGI-12 PROTEIN-RELATED"/>
    <property type="match status" value="1"/>
</dbReference>
<dbReference type="GO" id="GO:0006355">
    <property type="term" value="P:regulation of DNA-templated transcription"/>
    <property type="evidence" value="ECO:0007669"/>
    <property type="project" value="UniProtKB-ARBA"/>
</dbReference>
<evidence type="ECO:0000313" key="8">
    <source>
        <dbReference type="EMBL" id="GFU02822.1"/>
    </source>
</evidence>
<evidence type="ECO:0000256" key="1">
    <source>
        <dbReference type="ARBA" id="ARBA00004173"/>
    </source>
</evidence>
<dbReference type="SMART" id="SM00733">
    <property type="entry name" value="Mterf"/>
    <property type="match status" value="6"/>
</dbReference>
<evidence type="ECO:0000256" key="3">
    <source>
        <dbReference type="ARBA" id="ARBA00022946"/>
    </source>
</evidence>
<keyword evidence="3" id="KW-0809">Transit peptide</keyword>
<keyword evidence="9" id="KW-1185">Reference proteome</keyword>
<evidence type="ECO:0000256" key="4">
    <source>
        <dbReference type="ARBA" id="ARBA00023015"/>
    </source>
</evidence>